<accession>A0A0W0Z786</accession>
<proteinExistence type="predicted"/>
<feature type="transmembrane region" description="Helical" evidence="1">
    <location>
        <begin position="498"/>
        <end position="521"/>
    </location>
</feature>
<sequence length="714" mass="77056">MPRVIRPIVSAASSAVVRAAKAVVKPARKIGTFSVDTARAHHRGWGKHSVPNLDKSAPEPGELNVFGQVALFPLVIAARAASVSVTPMVYYGAKATLKTTNNAGNLAYWDCEDTEKFHFGKGELEVWQNAYGIIGHAAGACIGLGLSLVTTGARVVKNTKKNAEKTFDYIDAKINSEEANPDNESRSNYARFLGVAGYPIGAVTAIVHMTADNSVVTARETYHDLLAKAGLKQHEKDHKQRTPVAVFLGRAGAPVGGAIGVAYLAGRGLYKGIKAVKPVLVNSGITFIQIQKRVTNVALTDFNDTIANDSRDFKEIYGFGVLGFMGGVAFSPVTLVGSLFLRGVKENGLSYTEADEKFSKDYDGKPSYPDRGFMLTYVVGGFGYASGVALSKIINADILGNSKKRFININAALINPVLSKPITKETWSEDSTKKDKYLASIPGAVLAAVTVPAFYSVWVTGNSIKSTFKSGSSMVNGAIGRRLLGGIASDERKTINKVLGAGGYVGAVLFILPVTGSVFVVRKVAEGALLAMAVGLSPAVAVYKYKHDKPVFENAEEFQKFQNIYHMLSAGGNLPEGARIEDHAYTHESRLSKLRHILSLNDDSLTEDVLNALLKARKKYSGDDQAFSNSSEFSAAIRKVKKSHRFEPTDQIIKDISNFIKAYLRDEVHAVPVNLYANELGEFGVFKGKSRKASEKLIYPEEVNANEQPVATMN</sequence>
<keyword evidence="1" id="KW-0472">Membrane</keyword>
<dbReference type="Proteomes" id="UP000054600">
    <property type="component" value="Unassembled WGS sequence"/>
</dbReference>
<comment type="caution">
    <text evidence="2">The sequence shown here is derived from an EMBL/GenBank/DDBJ whole genome shotgun (WGS) entry which is preliminary data.</text>
</comment>
<evidence type="ECO:0000313" key="2">
    <source>
        <dbReference type="EMBL" id="KTD64972.1"/>
    </source>
</evidence>
<keyword evidence="1" id="KW-0812">Transmembrane</keyword>
<organism evidence="2 3">
    <name type="scientific">Legionella shakespearei DSM 23087</name>
    <dbReference type="NCBI Taxonomy" id="1122169"/>
    <lineage>
        <taxon>Bacteria</taxon>
        <taxon>Pseudomonadati</taxon>
        <taxon>Pseudomonadota</taxon>
        <taxon>Gammaproteobacteria</taxon>
        <taxon>Legionellales</taxon>
        <taxon>Legionellaceae</taxon>
        <taxon>Legionella</taxon>
    </lineage>
</organism>
<dbReference type="PATRIC" id="fig|1122169.6.peg.386"/>
<gene>
    <name evidence="2" type="ORF">Lsha_0341</name>
</gene>
<evidence type="ECO:0000256" key="1">
    <source>
        <dbReference type="SAM" id="Phobius"/>
    </source>
</evidence>
<name>A0A0W0Z786_9GAMM</name>
<dbReference type="RefSeq" id="WP_018575862.1">
    <property type="nucleotide sequence ID" value="NZ_KB892381.1"/>
</dbReference>
<dbReference type="AlphaFoldDB" id="A0A0W0Z786"/>
<keyword evidence="3" id="KW-1185">Reference proteome</keyword>
<dbReference type="EMBL" id="LNYW01000016">
    <property type="protein sequence ID" value="KTD64972.1"/>
    <property type="molecule type" value="Genomic_DNA"/>
</dbReference>
<feature type="transmembrane region" description="Helical" evidence="1">
    <location>
        <begin position="437"/>
        <end position="459"/>
    </location>
</feature>
<feature type="transmembrane region" description="Helical" evidence="1">
    <location>
        <begin position="374"/>
        <end position="394"/>
    </location>
</feature>
<dbReference type="eggNOG" id="ENOG5031F4E">
    <property type="taxonomic scope" value="Bacteria"/>
</dbReference>
<keyword evidence="1" id="KW-1133">Transmembrane helix</keyword>
<protein>
    <submittedName>
        <fullName evidence="2">Uncharacterized protein</fullName>
    </submittedName>
</protein>
<evidence type="ECO:0000313" key="3">
    <source>
        <dbReference type="Proteomes" id="UP000054600"/>
    </source>
</evidence>
<feature type="transmembrane region" description="Helical" evidence="1">
    <location>
        <begin position="316"/>
        <end position="341"/>
    </location>
</feature>
<reference evidence="2 3" key="1">
    <citation type="submission" date="2015-11" db="EMBL/GenBank/DDBJ databases">
        <title>Genomic analysis of 38 Legionella species identifies large and diverse effector repertoires.</title>
        <authorList>
            <person name="Burstein D."/>
            <person name="Amaro F."/>
            <person name="Zusman T."/>
            <person name="Lifshitz Z."/>
            <person name="Cohen O."/>
            <person name="Gilbert J.A."/>
            <person name="Pupko T."/>
            <person name="Shuman H.A."/>
            <person name="Segal G."/>
        </authorList>
    </citation>
    <scope>NUCLEOTIDE SEQUENCE [LARGE SCALE GENOMIC DNA]</scope>
    <source>
        <strain evidence="2 3">ATCC 49655</strain>
    </source>
</reference>